<accession>A0A2U1ABZ1</accession>
<dbReference type="GeneID" id="78297258"/>
<sequence length="283" mass="32921">MRQAVFLIQTADRKGLLAEITGFFYSRQFNILLCRQYTDVRENMYFMRLVVDLPADATRGRLEEEFGELARKLELNYSVYYSNETQNVAIMVSRASHCLYDLLMHAEEGDLDCRIPLIISNHPDLESVADRFRIPYFCCPMEKGKKAEQEAQVLDLLERHHIDLVVMARYMQILSDDFCERFPQRIINIHHAFLPAFQGGNPYERAWARGVKMIGATAHYATAELDEGPIIEQDVERISHENDPEELKQIGKDIERRVLTRAVRAHLEHRVITCGCRTIVFNR</sequence>
<dbReference type="HAMAP" id="MF_01927">
    <property type="entry name" value="PurU"/>
    <property type="match status" value="1"/>
</dbReference>
<evidence type="ECO:0000256" key="3">
    <source>
        <dbReference type="HAMAP-Rule" id="MF_01927"/>
    </source>
</evidence>
<evidence type="ECO:0000313" key="6">
    <source>
        <dbReference type="EMBL" id="PVY33076.1"/>
    </source>
</evidence>
<dbReference type="OrthoDB" id="9806170at2"/>
<keyword evidence="1 3" id="KW-0554">One-carbon metabolism</keyword>
<comment type="caution">
    <text evidence="6">The sequence shown here is derived from an EMBL/GenBank/DDBJ whole genome shotgun (WGS) entry which is preliminary data.</text>
</comment>
<dbReference type="NCBIfam" id="TIGR00655">
    <property type="entry name" value="PurU"/>
    <property type="match status" value="1"/>
</dbReference>
<keyword evidence="2 3" id="KW-0378">Hydrolase</keyword>
<keyword evidence="7" id="KW-1185">Reference proteome</keyword>
<comment type="pathway">
    <text evidence="3">Purine metabolism; IMP biosynthesis via de novo pathway; formate from 10-formyl-5,6,7,8-tetrahydrofolate: step 1/1.</text>
</comment>
<dbReference type="GO" id="GO:0006730">
    <property type="term" value="P:one-carbon metabolic process"/>
    <property type="evidence" value="ECO:0007669"/>
    <property type="project" value="UniProtKB-KW"/>
</dbReference>
<name>A0A2U1ABZ1_9BACT</name>
<dbReference type="PANTHER" id="PTHR42706">
    <property type="entry name" value="FORMYLTETRAHYDROFOLATE DEFORMYLASE"/>
    <property type="match status" value="1"/>
</dbReference>
<dbReference type="SUPFAM" id="SSF55021">
    <property type="entry name" value="ACT-like"/>
    <property type="match status" value="1"/>
</dbReference>
<protein>
    <recommendedName>
        <fullName evidence="3 4">Formyltetrahydrofolate deformylase</fullName>
        <ecNumber evidence="3 4">3.5.1.10</ecNumber>
    </recommendedName>
    <alternativeName>
        <fullName evidence="3">Formyl-FH(4) hydrolase</fullName>
    </alternativeName>
</protein>
<dbReference type="InterPro" id="IPR002912">
    <property type="entry name" value="ACT_dom"/>
</dbReference>
<dbReference type="CDD" id="cd08648">
    <property type="entry name" value="FMT_core_Formyl-FH4-Hydrolase_C"/>
    <property type="match status" value="1"/>
</dbReference>
<dbReference type="PANTHER" id="PTHR42706:SF1">
    <property type="entry name" value="FORMYLTETRAHYDROFOLATE DEFORMYLASE 2, MITOCHONDRIAL"/>
    <property type="match status" value="1"/>
</dbReference>
<dbReference type="NCBIfam" id="NF004684">
    <property type="entry name" value="PRK06027.1"/>
    <property type="match status" value="1"/>
</dbReference>
<dbReference type="EC" id="3.5.1.10" evidence="3 4"/>
<comment type="function">
    <text evidence="3">Catalyzes the hydrolysis of 10-formyltetrahydrofolate (formyl-FH4) to formate and tetrahydrofolate (FH4).</text>
</comment>
<keyword evidence="3" id="KW-0658">Purine biosynthesis</keyword>
<evidence type="ECO:0000256" key="2">
    <source>
        <dbReference type="ARBA" id="ARBA00022801"/>
    </source>
</evidence>
<dbReference type="PIRSF" id="PIRSF036480">
    <property type="entry name" value="FormyFH4_hydr"/>
    <property type="match status" value="1"/>
</dbReference>
<dbReference type="InterPro" id="IPR004810">
    <property type="entry name" value="PurU"/>
</dbReference>
<dbReference type="PRINTS" id="PR01575">
    <property type="entry name" value="FFH4HYDRLASE"/>
</dbReference>
<dbReference type="InterPro" id="IPR044074">
    <property type="entry name" value="PurU_ACT"/>
</dbReference>
<dbReference type="InterPro" id="IPR045865">
    <property type="entry name" value="ACT-like_dom_sf"/>
</dbReference>
<dbReference type="SUPFAM" id="SSF53328">
    <property type="entry name" value="Formyltransferase"/>
    <property type="match status" value="1"/>
</dbReference>
<proteinExistence type="inferred from homology"/>
<gene>
    <name evidence="3" type="primary">purU</name>
    <name evidence="6" type="ORF">C8D82_15414</name>
</gene>
<dbReference type="GO" id="GO:0008864">
    <property type="term" value="F:formyltetrahydrofolate deformylase activity"/>
    <property type="evidence" value="ECO:0007669"/>
    <property type="project" value="UniProtKB-UniRule"/>
</dbReference>
<dbReference type="RefSeq" id="WP_116885996.1">
    <property type="nucleotide sequence ID" value="NZ_CABMMC010000183.1"/>
</dbReference>
<dbReference type="CDD" id="cd04875">
    <property type="entry name" value="ACT_F4HF-DF"/>
    <property type="match status" value="1"/>
</dbReference>
<dbReference type="InterPro" id="IPR036477">
    <property type="entry name" value="Formyl_transf_N_sf"/>
</dbReference>
<comment type="similarity">
    <text evidence="3">Belongs to the PurU family.</text>
</comment>
<evidence type="ECO:0000313" key="7">
    <source>
        <dbReference type="Proteomes" id="UP000245959"/>
    </source>
</evidence>
<dbReference type="PROSITE" id="PS51671">
    <property type="entry name" value="ACT"/>
    <property type="match status" value="1"/>
</dbReference>
<evidence type="ECO:0000256" key="4">
    <source>
        <dbReference type="NCBIfam" id="TIGR00655"/>
    </source>
</evidence>
<dbReference type="GO" id="GO:0006189">
    <property type="term" value="P:'de novo' IMP biosynthetic process"/>
    <property type="evidence" value="ECO:0007669"/>
    <property type="project" value="UniProtKB-UniRule"/>
</dbReference>
<feature type="domain" description="ACT" evidence="5">
    <location>
        <begin position="5"/>
        <end position="78"/>
    </location>
</feature>
<dbReference type="Gene3D" id="3.30.70.260">
    <property type="match status" value="1"/>
</dbReference>
<dbReference type="Pfam" id="PF00551">
    <property type="entry name" value="Formyl_trans_N"/>
    <property type="match status" value="1"/>
</dbReference>
<dbReference type="Gene3D" id="3.40.50.170">
    <property type="entry name" value="Formyl transferase, N-terminal domain"/>
    <property type="match status" value="1"/>
</dbReference>
<dbReference type="AlphaFoldDB" id="A0A2U1ABZ1"/>
<evidence type="ECO:0000259" key="5">
    <source>
        <dbReference type="PROSITE" id="PS51671"/>
    </source>
</evidence>
<evidence type="ECO:0000256" key="1">
    <source>
        <dbReference type="ARBA" id="ARBA00022563"/>
    </source>
</evidence>
<dbReference type="InterPro" id="IPR041729">
    <property type="entry name" value="Formyl-FH4-Hydrolase_C"/>
</dbReference>
<dbReference type="Proteomes" id="UP000245959">
    <property type="component" value="Unassembled WGS sequence"/>
</dbReference>
<dbReference type="EMBL" id="QEKH01000054">
    <property type="protein sequence ID" value="PVY33076.1"/>
    <property type="molecule type" value="Genomic_DNA"/>
</dbReference>
<reference evidence="6 7" key="1">
    <citation type="submission" date="2018-04" db="EMBL/GenBank/DDBJ databases">
        <title>Genomic Encyclopedia of Type Strains, Phase IV (KMG-IV): sequencing the most valuable type-strain genomes for metagenomic binning, comparative biology and taxonomic classification.</title>
        <authorList>
            <person name="Goeker M."/>
        </authorList>
    </citation>
    <scope>NUCLEOTIDE SEQUENCE [LARGE SCALE GENOMIC DNA]</scope>
    <source>
        <strain evidence="6 7">DSM 14823</strain>
    </source>
</reference>
<feature type="active site" evidence="3">
    <location>
        <position position="226"/>
    </location>
</feature>
<dbReference type="UniPathway" id="UPA00074">
    <property type="reaction ID" value="UER00170"/>
</dbReference>
<organism evidence="6 7">
    <name type="scientific">Victivallis vadensis</name>
    <dbReference type="NCBI Taxonomy" id="172901"/>
    <lineage>
        <taxon>Bacteria</taxon>
        <taxon>Pseudomonadati</taxon>
        <taxon>Lentisphaerota</taxon>
        <taxon>Lentisphaeria</taxon>
        <taxon>Victivallales</taxon>
        <taxon>Victivallaceae</taxon>
        <taxon>Victivallis</taxon>
    </lineage>
</organism>
<comment type="catalytic activity">
    <reaction evidence="3">
        <text>(6R)-10-formyltetrahydrofolate + H2O = (6S)-5,6,7,8-tetrahydrofolate + formate + H(+)</text>
        <dbReference type="Rhea" id="RHEA:19833"/>
        <dbReference type="ChEBI" id="CHEBI:15377"/>
        <dbReference type="ChEBI" id="CHEBI:15378"/>
        <dbReference type="ChEBI" id="CHEBI:15740"/>
        <dbReference type="ChEBI" id="CHEBI:57453"/>
        <dbReference type="ChEBI" id="CHEBI:195366"/>
        <dbReference type="EC" id="3.5.1.10"/>
    </reaction>
</comment>
<dbReference type="InterPro" id="IPR002376">
    <property type="entry name" value="Formyl_transf_N"/>
</dbReference>